<keyword evidence="4" id="KW-0808">Transferase</keyword>
<feature type="transmembrane region" description="Helical" evidence="8">
    <location>
        <begin position="138"/>
        <end position="158"/>
    </location>
</feature>
<dbReference type="Pfam" id="PF13231">
    <property type="entry name" value="PMT_2"/>
    <property type="match status" value="1"/>
</dbReference>
<gene>
    <name evidence="10" type="ORF">CY0110_20850</name>
</gene>
<proteinExistence type="predicted"/>
<dbReference type="eggNOG" id="COG1807">
    <property type="taxonomic scope" value="Bacteria"/>
</dbReference>
<evidence type="ECO:0000256" key="5">
    <source>
        <dbReference type="ARBA" id="ARBA00022692"/>
    </source>
</evidence>
<evidence type="ECO:0000313" key="10">
    <source>
        <dbReference type="EMBL" id="EAZ90031.1"/>
    </source>
</evidence>
<comment type="subcellular location">
    <subcellularLocation>
        <location evidence="1">Cell membrane</location>
        <topology evidence="1">Multi-pass membrane protein</topology>
    </subcellularLocation>
</comment>
<evidence type="ECO:0000259" key="9">
    <source>
        <dbReference type="Pfam" id="PF13231"/>
    </source>
</evidence>
<evidence type="ECO:0000313" key="11">
    <source>
        <dbReference type="Proteomes" id="UP000003781"/>
    </source>
</evidence>
<keyword evidence="10" id="KW-0560">Oxidoreductase</keyword>
<dbReference type="RefSeq" id="WP_008276912.1">
    <property type="nucleotide sequence ID" value="NZ_AAXW01000032.1"/>
</dbReference>
<dbReference type="PANTHER" id="PTHR33908:SF11">
    <property type="entry name" value="MEMBRANE PROTEIN"/>
    <property type="match status" value="1"/>
</dbReference>
<feature type="transmembrane region" description="Helical" evidence="8">
    <location>
        <begin position="210"/>
        <end position="230"/>
    </location>
</feature>
<feature type="domain" description="Glycosyltransferase RgtA/B/C/D-like" evidence="9">
    <location>
        <begin position="67"/>
        <end position="222"/>
    </location>
</feature>
<reference evidence="10 11" key="1">
    <citation type="submission" date="2007-03" db="EMBL/GenBank/DDBJ databases">
        <authorList>
            <person name="Stal L."/>
            <person name="Ferriera S."/>
            <person name="Johnson J."/>
            <person name="Kravitz S."/>
            <person name="Beeson K."/>
            <person name="Sutton G."/>
            <person name="Rogers Y.-H."/>
            <person name="Friedman R."/>
            <person name="Frazier M."/>
            <person name="Venter J.C."/>
        </authorList>
    </citation>
    <scope>NUCLEOTIDE SEQUENCE [LARGE SCALE GENOMIC DNA]</scope>
    <source>
        <strain evidence="10 11">CCY0110</strain>
    </source>
</reference>
<dbReference type="AlphaFoldDB" id="A3IU57"/>
<dbReference type="GO" id="GO:0004345">
    <property type="term" value="F:glucose-6-phosphate dehydrogenase activity"/>
    <property type="evidence" value="ECO:0007669"/>
    <property type="project" value="UniProtKB-EC"/>
</dbReference>
<keyword evidence="6 8" id="KW-1133">Transmembrane helix</keyword>
<dbReference type="GO" id="GO:0009103">
    <property type="term" value="P:lipopolysaccharide biosynthetic process"/>
    <property type="evidence" value="ECO:0007669"/>
    <property type="project" value="UniProtKB-ARBA"/>
</dbReference>
<comment type="caution">
    <text evidence="10">The sequence shown here is derived from an EMBL/GenBank/DDBJ whole genome shotgun (WGS) entry which is preliminary data.</text>
</comment>
<evidence type="ECO:0000256" key="2">
    <source>
        <dbReference type="ARBA" id="ARBA00022475"/>
    </source>
</evidence>
<feature type="transmembrane region" description="Helical" evidence="8">
    <location>
        <begin position="12"/>
        <end position="32"/>
    </location>
</feature>
<feature type="transmembrane region" description="Helical" evidence="8">
    <location>
        <begin position="87"/>
        <end position="106"/>
    </location>
</feature>
<evidence type="ECO:0000256" key="4">
    <source>
        <dbReference type="ARBA" id="ARBA00022679"/>
    </source>
</evidence>
<dbReference type="EMBL" id="AAXW01000032">
    <property type="protein sequence ID" value="EAZ90031.1"/>
    <property type="molecule type" value="Genomic_DNA"/>
</dbReference>
<feature type="transmembrane region" description="Helical" evidence="8">
    <location>
        <begin position="290"/>
        <end position="307"/>
    </location>
</feature>
<dbReference type="Proteomes" id="UP000003781">
    <property type="component" value="Unassembled WGS sequence"/>
</dbReference>
<feature type="transmembrane region" description="Helical" evidence="8">
    <location>
        <begin position="314"/>
        <end position="331"/>
    </location>
</feature>
<keyword evidence="3" id="KW-0328">Glycosyltransferase</keyword>
<evidence type="ECO:0000256" key="8">
    <source>
        <dbReference type="SAM" id="Phobius"/>
    </source>
</evidence>
<dbReference type="EC" id="1.1.1.49" evidence="10"/>
<protein>
    <submittedName>
        <fullName evidence="10">Glucose-6-phosphate 1-dehydrogenase</fullName>
        <ecNumber evidence="10">1.1.1.49</ecNumber>
    </submittedName>
</protein>
<evidence type="ECO:0000256" key="6">
    <source>
        <dbReference type="ARBA" id="ARBA00022989"/>
    </source>
</evidence>
<dbReference type="GO" id="GO:0005886">
    <property type="term" value="C:plasma membrane"/>
    <property type="evidence" value="ECO:0007669"/>
    <property type="project" value="UniProtKB-SubCell"/>
</dbReference>
<keyword evidence="7 8" id="KW-0472">Membrane</keyword>
<evidence type="ECO:0000256" key="3">
    <source>
        <dbReference type="ARBA" id="ARBA00022676"/>
    </source>
</evidence>
<name>A3IU57_9CHRO</name>
<feature type="transmembrane region" description="Helical" evidence="8">
    <location>
        <begin position="351"/>
        <end position="371"/>
    </location>
</feature>
<organism evidence="10 11">
    <name type="scientific">Crocosphaera chwakensis CCY0110</name>
    <dbReference type="NCBI Taxonomy" id="391612"/>
    <lineage>
        <taxon>Bacteria</taxon>
        <taxon>Bacillati</taxon>
        <taxon>Cyanobacteriota</taxon>
        <taxon>Cyanophyceae</taxon>
        <taxon>Oscillatoriophycideae</taxon>
        <taxon>Chroococcales</taxon>
        <taxon>Aphanothecaceae</taxon>
        <taxon>Crocosphaera</taxon>
        <taxon>Crocosphaera chwakensis</taxon>
    </lineage>
</organism>
<dbReference type="GO" id="GO:0016763">
    <property type="term" value="F:pentosyltransferase activity"/>
    <property type="evidence" value="ECO:0007669"/>
    <property type="project" value="TreeGrafter"/>
</dbReference>
<keyword evidence="11" id="KW-1185">Reference proteome</keyword>
<dbReference type="InterPro" id="IPR050297">
    <property type="entry name" value="LipidA_mod_glycosyltrf_83"/>
</dbReference>
<accession>A3IU57</accession>
<keyword evidence="5 8" id="KW-0812">Transmembrane</keyword>
<sequence length="496" mass="57167">MFLKIINKQKLIYIALLLVYLVLAIVIVPMIVPLKEEFQFNLDEGLVLMRALLYGEGYAPHVEIWSDQPFLFPALLSFWLTISGKSILSARLLTIIFSALLIWFFFEIIRLNLGIFPAFIGSLSLAASSGFIRFSSAIMIGIPSLSLAVISIYFLFIYKKLKKKYLLAISSVCFALSLQIKFFTILLIPIILIFIIIYKPEQVKKKDILANGLLWLIICVIVFIFLAFLFNELSYEQLILTHFGDKIKTELSSESGFSLLSRMIRKKDFDLFYLSILGVFVVFVKRRWEGLFPVAWLGTAFLLIINHHPVWPHHYCLIAIPMAWLAAYGSVPCVNFFKQRKYLLKPKQIKINNYILGIISLGLIIFALINLEPKVSKDIPSLQQDYSEQFALVDRLSENKNSTQWLFTDVPIYGFYADLVVPPEIAVFSMKRLKTKQITQAQVYELLVKYQPEQILIGRFKGFFYTSSDIYSYLNQFYVKSEDISVADHYVLKSLK</sequence>
<dbReference type="InterPro" id="IPR038731">
    <property type="entry name" value="RgtA/B/C-like"/>
</dbReference>
<dbReference type="PANTHER" id="PTHR33908">
    <property type="entry name" value="MANNOSYLTRANSFERASE YKCB-RELATED"/>
    <property type="match status" value="1"/>
</dbReference>
<keyword evidence="2" id="KW-1003">Cell membrane</keyword>
<evidence type="ECO:0000256" key="1">
    <source>
        <dbReference type="ARBA" id="ARBA00004651"/>
    </source>
</evidence>
<feature type="transmembrane region" description="Helical" evidence="8">
    <location>
        <begin position="113"/>
        <end position="132"/>
    </location>
</feature>
<dbReference type="OrthoDB" id="468539at2"/>
<evidence type="ECO:0000256" key="7">
    <source>
        <dbReference type="ARBA" id="ARBA00023136"/>
    </source>
</evidence>
<feature type="transmembrane region" description="Helical" evidence="8">
    <location>
        <begin position="165"/>
        <end position="198"/>
    </location>
</feature>